<keyword evidence="2" id="KW-1185">Reference proteome</keyword>
<proteinExistence type="predicted"/>
<reference evidence="1 2" key="1">
    <citation type="submission" date="2019-11" db="EMBL/GenBank/DDBJ databases">
        <title>Type strains purchased from KCTC, JCM and DSMZ.</title>
        <authorList>
            <person name="Lu H."/>
        </authorList>
    </citation>
    <scope>NUCLEOTIDE SEQUENCE [LARGE SCALE GENOMIC DNA]</scope>
    <source>
        <strain evidence="1 2">KCTC 42409</strain>
    </source>
</reference>
<organism evidence="1 2">
    <name type="scientific">Pseudoduganella ginsengisoli</name>
    <dbReference type="NCBI Taxonomy" id="1462440"/>
    <lineage>
        <taxon>Bacteria</taxon>
        <taxon>Pseudomonadati</taxon>
        <taxon>Pseudomonadota</taxon>
        <taxon>Betaproteobacteria</taxon>
        <taxon>Burkholderiales</taxon>
        <taxon>Oxalobacteraceae</taxon>
        <taxon>Telluria group</taxon>
        <taxon>Pseudoduganella</taxon>
    </lineage>
</organism>
<evidence type="ECO:0000313" key="2">
    <source>
        <dbReference type="Proteomes" id="UP000484015"/>
    </source>
</evidence>
<accession>A0A6L6Q2Y0</accession>
<comment type="caution">
    <text evidence="1">The sequence shown here is derived from an EMBL/GenBank/DDBJ whole genome shotgun (WGS) entry which is preliminary data.</text>
</comment>
<dbReference type="RefSeq" id="WP_155440317.1">
    <property type="nucleotide sequence ID" value="NZ_WNLA01000012.1"/>
</dbReference>
<dbReference type="Proteomes" id="UP000484015">
    <property type="component" value="Unassembled WGS sequence"/>
</dbReference>
<dbReference type="OrthoDB" id="1359545at2"/>
<name>A0A6L6Q2Y0_9BURK</name>
<gene>
    <name evidence="1" type="ORF">GM668_17940</name>
</gene>
<dbReference type="AlphaFoldDB" id="A0A6L6Q2Y0"/>
<dbReference type="EMBL" id="WNLA01000012">
    <property type="protein sequence ID" value="MTW03965.1"/>
    <property type="molecule type" value="Genomic_DNA"/>
</dbReference>
<protein>
    <submittedName>
        <fullName evidence="1">Uncharacterized protein</fullName>
    </submittedName>
</protein>
<evidence type="ECO:0000313" key="1">
    <source>
        <dbReference type="EMBL" id="MTW03965.1"/>
    </source>
</evidence>
<sequence length="216" mass="24377">MNEATDLKLEDTKLFTLYFHELWWLAHAIKTKAEKLFDEAKVPDNGYAMQVSPELHSLIASILSDAANLKKLLITASARLNGKSGRQYRLRKARAAALRALTSNVPLKEMLNAKVRNTLEHFDEYLDEANVSLSQGKLPPSPMAAYNMVISHWEVFDPPVYPIRLYVSVERKFYNMKWSVDIDAIYKEASALVDCLALYLKFANGEGPGGLMLRLG</sequence>